<protein>
    <submittedName>
        <fullName evidence="1">Uncharacterized protein</fullName>
    </submittedName>
</protein>
<evidence type="ECO:0000313" key="1">
    <source>
        <dbReference type="EMBL" id="GHB03883.1"/>
    </source>
</evidence>
<name>A0A918WCJ1_9ACTN</name>
<proteinExistence type="predicted"/>
<keyword evidence="2" id="KW-1185">Reference proteome</keyword>
<reference evidence="1" key="2">
    <citation type="submission" date="2020-09" db="EMBL/GenBank/DDBJ databases">
        <authorList>
            <person name="Sun Q."/>
            <person name="Ohkuma M."/>
        </authorList>
    </citation>
    <scope>NUCLEOTIDE SEQUENCE</scope>
    <source>
        <strain evidence="1">JCM 4518</strain>
    </source>
</reference>
<reference evidence="1" key="1">
    <citation type="journal article" date="2014" name="Int. J. Syst. Evol. Microbiol.">
        <title>Complete genome sequence of Corynebacterium casei LMG S-19264T (=DSM 44701T), isolated from a smear-ripened cheese.</title>
        <authorList>
            <consortium name="US DOE Joint Genome Institute (JGI-PGF)"/>
            <person name="Walter F."/>
            <person name="Albersmeier A."/>
            <person name="Kalinowski J."/>
            <person name="Ruckert C."/>
        </authorList>
    </citation>
    <scope>NUCLEOTIDE SEQUENCE</scope>
    <source>
        <strain evidence="1">JCM 4518</strain>
    </source>
</reference>
<evidence type="ECO:0000313" key="2">
    <source>
        <dbReference type="Proteomes" id="UP000644020"/>
    </source>
</evidence>
<dbReference type="AlphaFoldDB" id="A0A918WCJ1"/>
<comment type="caution">
    <text evidence="1">The sequence shown here is derived from an EMBL/GenBank/DDBJ whole genome shotgun (WGS) entry which is preliminary data.</text>
</comment>
<accession>A0A918WCJ1</accession>
<gene>
    <name evidence="1" type="ORF">GCM10010305_53780</name>
</gene>
<dbReference type="Proteomes" id="UP000644020">
    <property type="component" value="Unassembled WGS sequence"/>
</dbReference>
<dbReference type="EMBL" id="BMUL01000018">
    <property type="protein sequence ID" value="GHB03883.1"/>
    <property type="molecule type" value="Genomic_DNA"/>
</dbReference>
<sequence>MCEQNARPSPTPARVPGIGTFMADDSVEGASRLGRVTAWDGRLCHLRPPGGGTGWTAAPDMLRPLTKEECVLVRTLTRPVPWVAP</sequence>
<organism evidence="1 2">
    <name type="scientific">Streptomyces termitum</name>
    <dbReference type="NCBI Taxonomy" id="67368"/>
    <lineage>
        <taxon>Bacteria</taxon>
        <taxon>Bacillati</taxon>
        <taxon>Actinomycetota</taxon>
        <taxon>Actinomycetes</taxon>
        <taxon>Kitasatosporales</taxon>
        <taxon>Streptomycetaceae</taxon>
        <taxon>Streptomyces</taxon>
    </lineage>
</organism>